<keyword evidence="1 7" id="KW-0436">Ligase</keyword>
<evidence type="ECO:0000256" key="1">
    <source>
        <dbReference type="ARBA" id="ARBA00022598"/>
    </source>
</evidence>
<organism evidence="7 8">
    <name type="scientific">Novilysobacter selenitireducens</name>
    <dbReference type="NCBI Taxonomy" id="2872639"/>
    <lineage>
        <taxon>Bacteria</taxon>
        <taxon>Pseudomonadati</taxon>
        <taxon>Pseudomonadota</taxon>
        <taxon>Gammaproteobacteria</taxon>
        <taxon>Lysobacterales</taxon>
        <taxon>Lysobacteraceae</taxon>
        <taxon>Novilysobacter</taxon>
    </lineage>
</organism>
<dbReference type="Proteomes" id="UP001430954">
    <property type="component" value="Unassembled WGS sequence"/>
</dbReference>
<evidence type="ECO:0000256" key="2">
    <source>
        <dbReference type="ARBA" id="ARBA00022705"/>
    </source>
</evidence>
<dbReference type="EC" id="6.5.1.1" evidence="7"/>
<dbReference type="Pfam" id="PF14743">
    <property type="entry name" value="DNA_ligase_OB_2"/>
    <property type="match status" value="1"/>
</dbReference>
<keyword evidence="8" id="KW-1185">Reference proteome</keyword>
<dbReference type="Gene3D" id="3.30.470.30">
    <property type="entry name" value="DNA ligase/mRNA capping enzyme"/>
    <property type="match status" value="1"/>
</dbReference>
<feature type="chain" id="PRO_5046151278" evidence="5">
    <location>
        <begin position="25"/>
        <end position="290"/>
    </location>
</feature>
<dbReference type="CDD" id="cd07896">
    <property type="entry name" value="Adenylation_kDNA_ligase_like"/>
    <property type="match status" value="1"/>
</dbReference>
<evidence type="ECO:0000313" key="8">
    <source>
        <dbReference type="Proteomes" id="UP001430954"/>
    </source>
</evidence>
<proteinExistence type="predicted"/>
<protein>
    <submittedName>
        <fullName evidence="7">DNA ligase</fullName>
        <ecNumber evidence="7">6.5.1.1</ecNumber>
    </submittedName>
</protein>
<evidence type="ECO:0000256" key="5">
    <source>
        <dbReference type="SAM" id="SignalP"/>
    </source>
</evidence>
<evidence type="ECO:0000256" key="4">
    <source>
        <dbReference type="ARBA" id="ARBA00023204"/>
    </source>
</evidence>
<sequence>MRALRFLLHALLAIAAFHPRPLPAADSPPRTTMLASSHRDGIALREYWVSEKLDGVRGRWDGEHLWTRGGHRISTPAWFTRGWPAVQMDGELWIGRGQFERTSATVRTARPEDTDWRDMRFMVFDLPSHPGRFEARLVALRRAVQAAGTAWLRAVPQVRVADARALEHRLDEVEARGGEGLMLHHRDSTYRNGRSEWLLKYKRHDDAEARVVAHLPGKGKYEGMTGSLLVERADGVRFRLGSGLSDAQRAEPPPLGAWVTYRHDGFTSKGLPRFARFLRVRHGWTPQSPE</sequence>
<dbReference type="EMBL" id="JAINZW010000003">
    <property type="protein sequence ID" value="MBZ4039558.1"/>
    <property type="molecule type" value="Genomic_DNA"/>
</dbReference>
<dbReference type="Gene3D" id="3.30.1490.70">
    <property type="match status" value="1"/>
</dbReference>
<keyword evidence="2" id="KW-0235">DNA replication</keyword>
<dbReference type="InterPro" id="IPR029319">
    <property type="entry name" value="DNA_ligase_OB"/>
</dbReference>
<evidence type="ECO:0000313" key="7">
    <source>
        <dbReference type="EMBL" id="MBZ4039558.1"/>
    </source>
</evidence>
<comment type="caution">
    <text evidence="7">The sequence shown here is derived from an EMBL/GenBank/DDBJ whole genome shotgun (WGS) entry which is preliminary data.</text>
</comment>
<feature type="domain" description="DNA ligase OB-like" evidence="6">
    <location>
        <begin position="216"/>
        <end position="281"/>
    </location>
</feature>
<dbReference type="InterPro" id="IPR012340">
    <property type="entry name" value="NA-bd_OB-fold"/>
</dbReference>
<dbReference type="CDD" id="cd08041">
    <property type="entry name" value="OBF_kDNA_ligase_like"/>
    <property type="match status" value="1"/>
</dbReference>
<name>A0ABS7T6S9_9GAMM</name>
<dbReference type="SUPFAM" id="SSF56091">
    <property type="entry name" value="DNA ligase/mRNA capping enzyme, catalytic domain"/>
    <property type="match status" value="1"/>
</dbReference>
<reference evidence="7 8" key="1">
    <citation type="submission" date="2021-09" db="EMBL/GenBank/DDBJ databases">
        <title>Lysobacter sp. 13A isolated from the river sediment.</title>
        <authorList>
            <person name="Liu H."/>
            <person name="Li S."/>
            <person name="Mao S."/>
        </authorList>
    </citation>
    <scope>NUCLEOTIDE SEQUENCE [LARGE SCALE GENOMIC DNA]</scope>
    <source>
        <strain evidence="7 8">13A</strain>
    </source>
</reference>
<evidence type="ECO:0000259" key="6">
    <source>
        <dbReference type="Pfam" id="PF14743"/>
    </source>
</evidence>
<dbReference type="NCBIfam" id="NF006592">
    <property type="entry name" value="PRK09125.1"/>
    <property type="match status" value="1"/>
</dbReference>
<dbReference type="PANTHER" id="PTHR47810">
    <property type="entry name" value="DNA LIGASE"/>
    <property type="match status" value="1"/>
</dbReference>
<dbReference type="InterPro" id="IPR050326">
    <property type="entry name" value="NAD_dep_DNA_ligaseB"/>
</dbReference>
<dbReference type="PANTHER" id="PTHR47810:SF1">
    <property type="entry name" value="DNA LIGASE B"/>
    <property type="match status" value="1"/>
</dbReference>
<dbReference type="RefSeq" id="WP_223676010.1">
    <property type="nucleotide sequence ID" value="NZ_JAINZW010000003.1"/>
</dbReference>
<dbReference type="Gene3D" id="2.40.50.140">
    <property type="entry name" value="Nucleic acid-binding proteins"/>
    <property type="match status" value="1"/>
</dbReference>
<evidence type="ECO:0000256" key="3">
    <source>
        <dbReference type="ARBA" id="ARBA00022763"/>
    </source>
</evidence>
<feature type="signal peptide" evidence="5">
    <location>
        <begin position="1"/>
        <end position="24"/>
    </location>
</feature>
<keyword evidence="3" id="KW-0227">DNA damage</keyword>
<keyword evidence="5" id="KW-0732">Signal</keyword>
<accession>A0ABS7T6S9</accession>
<dbReference type="SUPFAM" id="SSF50249">
    <property type="entry name" value="Nucleic acid-binding proteins"/>
    <property type="match status" value="1"/>
</dbReference>
<gene>
    <name evidence="7" type="ORF">K6753_08420</name>
</gene>
<dbReference type="GO" id="GO:0003910">
    <property type="term" value="F:DNA ligase (ATP) activity"/>
    <property type="evidence" value="ECO:0007669"/>
    <property type="project" value="UniProtKB-EC"/>
</dbReference>
<keyword evidence="4" id="KW-0234">DNA repair</keyword>